<dbReference type="InterPro" id="IPR012373">
    <property type="entry name" value="Ferrdict_sens_TM"/>
</dbReference>
<evidence type="ECO:0000259" key="3">
    <source>
        <dbReference type="Pfam" id="PF16220"/>
    </source>
</evidence>
<keyword evidence="1" id="KW-1133">Transmembrane helix</keyword>
<dbReference type="PIRSF" id="PIRSF018266">
    <property type="entry name" value="FecR"/>
    <property type="match status" value="1"/>
</dbReference>
<dbReference type="PANTHER" id="PTHR30273">
    <property type="entry name" value="PERIPLASMIC SIGNAL SENSOR AND SIGMA FACTOR ACTIVATOR FECR-RELATED"/>
    <property type="match status" value="1"/>
</dbReference>
<evidence type="ECO:0000256" key="1">
    <source>
        <dbReference type="SAM" id="Phobius"/>
    </source>
</evidence>
<proteinExistence type="predicted"/>
<gene>
    <name evidence="4" type="primary">fecR_7</name>
    <name evidence="4" type="ORF">LMG3431_02104</name>
</gene>
<evidence type="ECO:0000313" key="4">
    <source>
        <dbReference type="EMBL" id="CAB3641114.1"/>
    </source>
</evidence>
<protein>
    <submittedName>
        <fullName evidence="4">Protein FecR</fullName>
    </submittedName>
</protein>
<dbReference type="Gene3D" id="2.60.120.1440">
    <property type="match status" value="1"/>
</dbReference>
<keyword evidence="5" id="KW-1185">Reference proteome</keyword>
<feature type="domain" description="FecR N-terminal" evidence="3">
    <location>
        <begin position="12"/>
        <end position="54"/>
    </location>
</feature>
<evidence type="ECO:0000313" key="5">
    <source>
        <dbReference type="Proteomes" id="UP000494108"/>
    </source>
</evidence>
<dbReference type="PANTHER" id="PTHR30273:SF2">
    <property type="entry name" value="PROTEIN FECR"/>
    <property type="match status" value="1"/>
</dbReference>
<keyword evidence="1" id="KW-0472">Membrane</keyword>
<name>A0A6S6YSR5_9BURK</name>
<feature type="domain" description="FecR protein" evidence="2">
    <location>
        <begin position="103"/>
        <end position="190"/>
    </location>
</feature>
<keyword evidence="1" id="KW-0812">Transmembrane</keyword>
<dbReference type="GO" id="GO:0016989">
    <property type="term" value="F:sigma factor antagonist activity"/>
    <property type="evidence" value="ECO:0007669"/>
    <property type="project" value="TreeGrafter"/>
</dbReference>
<sequence length="307" mass="33247">MATRARPADPVEEASRWVIRQSGQRLDAKAHAAFEAWYRADVRHAAAYDRLSRLWRRMGEIDRGKLAKRPARKLRVTAMLVLLTAAFAGWFGSTDPRSRADYTADASVRRITLPDGSMVVLDAQSALALNYANGQRQVRLLQGRAQFEPVPRQPGMAPFSVITRDASATALGTRFTVDLLNDGTRVAVQAHQVAVRCLPCADDQGLTLSAGEAVEVSAAGVKRDAVADTTPPGWTRGLLSFDDVPLQVAADTLARYTGKHILVMGEAAKAQHVSGTANVANPLRALELLLAQTPVRVTELPGLLILR</sequence>
<dbReference type="InterPro" id="IPR032623">
    <property type="entry name" value="FecR_N"/>
</dbReference>
<evidence type="ECO:0000259" key="2">
    <source>
        <dbReference type="Pfam" id="PF04773"/>
    </source>
</evidence>
<dbReference type="AlphaFoldDB" id="A0A6S6YSR5"/>
<dbReference type="Proteomes" id="UP000494108">
    <property type="component" value="Unassembled WGS sequence"/>
</dbReference>
<organism evidence="4 5">
    <name type="scientific">Achromobacter pestifer</name>
    <dbReference type="NCBI Taxonomy" id="1353889"/>
    <lineage>
        <taxon>Bacteria</taxon>
        <taxon>Pseudomonadati</taxon>
        <taxon>Pseudomonadota</taxon>
        <taxon>Betaproteobacteria</taxon>
        <taxon>Burkholderiales</taxon>
        <taxon>Alcaligenaceae</taxon>
        <taxon>Achromobacter</taxon>
    </lineage>
</organism>
<dbReference type="Pfam" id="PF04773">
    <property type="entry name" value="FecR"/>
    <property type="match status" value="1"/>
</dbReference>
<accession>A0A6S6YSR5</accession>
<dbReference type="EMBL" id="CADIJX010000002">
    <property type="protein sequence ID" value="CAB3641114.1"/>
    <property type="molecule type" value="Genomic_DNA"/>
</dbReference>
<dbReference type="RefSeq" id="WP_175174399.1">
    <property type="nucleotide sequence ID" value="NZ_CADIJX010000002.1"/>
</dbReference>
<feature type="transmembrane region" description="Helical" evidence="1">
    <location>
        <begin position="74"/>
        <end position="92"/>
    </location>
</feature>
<dbReference type="InterPro" id="IPR006860">
    <property type="entry name" value="FecR"/>
</dbReference>
<dbReference type="Pfam" id="PF16220">
    <property type="entry name" value="DUF4880"/>
    <property type="match status" value="1"/>
</dbReference>
<reference evidence="4 5" key="1">
    <citation type="submission" date="2020-04" db="EMBL/GenBank/DDBJ databases">
        <authorList>
            <person name="De Canck E."/>
        </authorList>
    </citation>
    <scope>NUCLEOTIDE SEQUENCE [LARGE SCALE GENOMIC DNA]</scope>
    <source>
        <strain evidence="4 5">LMG 3431</strain>
    </source>
</reference>